<proteinExistence type="inferred from homology"/>
<keyword evidence="8 9" id="KW-0407">Ion channel</keyword>
<gene>
    <name evidence="9 10" type="primary">mscL</name>
    <name evidence="10" type="ORF">YM304_13860</name>
</gene>
<sequence length="140" mass="15279">MLQEFKDFITKGNLIDLAIAVVLATFFAPVITAIVDGVILNLVAAIFGKPNFDEVARIKISDGDGDISIDPDTGLPIDPATYLEFGKVITALITFVIVGFVCFLIVKAYNKMVKEEEEEESGPSEVDLLTEIRDQLKANN</sequence>
<keyword evidence="6 9" id="KW-0406">Ion transport</keyword>
<dbReference type="EMBL" id="AP012057">
    <property type="protein sequence ID" value="BAN01700.1"/>
    <property type="molecule type" value="Genomic_DNA"/>
</dbReference>
<keyword evidence="5 9" id="KW-1133">Transmembrane helix</keyword>
<reference evidence="10 11" key="1">
    <citation type="journal article" date="2013" name="Int. J. Syst. Evol. Microbiol.">
        <title>Ilumatobacter nonamiense sp. nov. and Ilumatobacter coccineum sp. nov., isolated from seashore sand.</title>
        <authorList>
            <person name="Matsumoto A."/>
            <person name="Kasai H."/>
            <person name="Matsuo Y."/>
            <person name="Shizuri Y."/>
            <person name="Ichikawa N."/>
            <person name="Fujita N."/>
            <person name="Omura S."/>
            <person name="Takahashi Y."/>
        </authorList>
    </citation>
    <scope>NUCLEOTIDE SEQUENCE [LARGE SCALE GENOMIC DNA]</scope>
    <source>
        <strain evidence="11">NBRC 103263 / KCTC 29153 / YM16-304</strain>
    </source>
</reference>
<evidence type="ECO:0000256" key="7">
    <source>
        <dbReference type="ARBA" id="ARBA00023136"/>
    </source>
</evidence>
<dbReference type="NCBIfam" id="TIGR00220">
    <property type="entry name" value="mscL"/>
    <property type="match status" value="1"/>
</dbReference>
<dbReference type="GO" id="GO:0008381">
    <property type="term" value="F:mechanosensitive monoatomic ion channel activity"/>
    <property type="evidence" value="ECO:0007669"/>
    <property type="project" value="UniProtKB-UniRule"/>
</dbReference>
<feature type="transmembrane region" description="Helical" evidence="9">
    <location>
        <begin position="21"/>
        <end position="47"/>
    </location>
</feature>
<dbReference type="GO" id="GO:0005886">
    <property type="term" value="C:plasma membrane"/>
    <property type="evidence" value="ECO:0007669"/>
    <property type="project" value="UniProtKB-SubCell"/>
</dbReference>
<dbReference type="InterPro" id="IPR036019">
    <property type="entry name" value="MscL_channel"/>
</dbReference>
<dbReference type="Proteomes" id="UP000011863">
    <property type="component" value="Chromosome"/>
</dbReference>
<dbReference type="SUPFAM" id="SSF81330">
    <property type="entry name" value="Gated mechanosensitive channel"/>
    <property type="match status" value="1"/>
</dbReference>
<keyword evidence="2 9" id="KW-0813">Transport</keyword>
<accession>A0A6C7E559</accession>
<keyword evidence="11" id="KW-1185">Reference proteome</keyword>
<keyword evidence="3 9" id="KW-1003">Cell membrane</keyword>
<dbReference type="InterPro" id="IPR001185">
    <property type="entry name" value="MS_channel"/>
</dbReference>
<dbReference type="AlphaFoldDB" id="A0A6C7E559"/>
<dbReference type="PANTHER" id="PTHR30266:SF2">
    <property type="entry name" value="LARGE-CONDUCTANCE MECHANOSENSITIVE CHANNEL"/>
    <property type="match status" value="1"/>
</dbReference>
<dbReference type="Gene3D" id="1.10.1200.120">
    <property type="entry name" value="Large-conductance mechanosensitive channel, MscL, domain 1"/>
    <property type="match status" value="1"/>
</dbReference>
<comment type="similarity">
    <text evidence="9">Belongs to the MscL family.</text>
</comment>
<comment type="function">
    <text evidence="9">Channel that opens in response to stretch forces in the membrane lipid bilayer. May participate in the regulation of osmotic pressure changes within the cell.</text>
</comment>
<evidence type="ECO:0000256" key="6">
    <source>
        <dbReference type="ARBA" id="ARBA00023065"/>
    </source>
</evidence>
<evidence type="ECO:0000256" key="4">
    <source>
        <dbReference type="ARBA" id="ARBA00022692"/>
    </source>
</evidence>
<dbReference type="RefSeq" id="WP_015440947.1">
    <property type="nucleotide sequence ID" value="NC_020520.1"/>
</dbReference>
<dbReference type="OrthoDB" id="9810350at2"/>
<evidence type="ECO:0000313" key="11">
    <source>
        <dbReference type="Proteomes" id="UP000011863"/>
    </source>
</evidence>
<dbReference type="Pfam" id="PF01741">
    <property type="entry name" value="MscL"/>
    <property type="match status" value="1"/>
</dbReference>
<evidence type="ECO:0000313" key="10">
    <source>
        <dbReference type="EMBL" id="BAN01700.1"/>
    </source>
</evidence>
<evidence type="ECO:0000256" key="8">
    <source>
        <dbReference type="ARBA" id="ARBA00023303"/>
    </source>
</evidence>
<feature type="transmembrane region" description="Helical" evidence="9">
    <location>
        <begin position="88"/>
        <end position="106"/>
    </location>
</feature>
<comment type="subcellular location">
    <subcellularLocation>
        <location evidence="9">Cell membrane</location>
        <topology evidence="9">Multi-pass membrane protein</topology>
    </subcellularLocation>
    <subcellularLocation>
        <location evidence="1">Membrane</location>
        <topology evidence="1">Multi-pass membrane protein</topology>
    </subcellularLocation>
</comment>
<dbReference type="PANTHER" id="PTHR30266">
    <property type="entry name" value="MECHANOSENSITIVE CHANNEL MSCL"/>
    <property type="match status" value="1"/>
</dbReference>
<evidence type="ECO:0000256" key="5">
    <source>
        <dbReference type="ARBA" id="ARBA00022989"/>
    </source>
</evidence>
<evidence type="ECO:0000256" key="3">
    <source>
        <dbReference type="ARBA" id="ARBA00022475"/>
    </source>
</evidence>
<keyword evidence="7 9" id="KW-0472">Membrane</keyword>
<comment type="subunit">
    <text evidence="9">Homopentamer.</text>
</comment>
<dbReference type="PRINTS" id="PR01264">
    <property type="entry name" value="MECHCHANNEL"/>
</dbReference>
<protein>
    <recommendedName>
        <fullName evidence="9">Large-conductance mechanosensitive channel</fullName>
    </recommendedName>
</protein>
<keyword evidence="4 9" id="KW-0812">Transmembrane</keyword>
<dbReference type="InterPro" id="IPR037673">
    <property type="entry name" value="MSC/AndL"/>
</dbReference>
<dbReference type="KEGG" id="aym:YM304_13860"/>
<evidence type="ECO:0000256" key="1">
    <source>
        <dbReference type="ARBA" id="ARBA00004141"/>
    </source>
</evidence>
<dbReference type="HAMAP" id="MF_00115">
    <property type="entry name" value="MscL"/>
    <property type="match status" value="1"/>
</dbReference>
<organism evidence="10 11">
    <name type="scientific">Ilumatobacter coccineus (strain NBRC 103263 / KCTC 29153 / YM16-304)</name>
    <dbReference type="NCBI Taxonomy" id="1313172"/>
    <lineage>
        <taxon>Bacteria</taxon>
        <taxon>Bacillati</taxon>
        <taxon>Actinomycetota</taxon>
        <taxon>Acidimicrobiia</taxon>
        <taxon>Acidimicrobiales</taxon>
        <taxon>Ilumatobacteraceae</taxon>
        <taxon>Ilumatobacter</taxon>
    </lineage>
</organism>
<evidence type="ECO:0000256" key="2">
    <source>
        <dbReference type="ARBA" id="ARBA00022448"/>
    </source>
</evidence>
<name>A0A6C7E559_ILUCY</name>
<evidence type="ECO:0000256" key="9">
    <source>
        <dbReference type="HAMAP-Rule" id="MF_00115"/>
    </source>
</evidence>